<organism evidence="7 8">
    <name type="scientific">Nocardia farcinica</name>
    <dbReference type="NCBI Taxonomy" id="37329"/>
    <lineage>
        <taxon>Bacteria</taxon>
        <taxon>Bacillati</taxon>
        <taxon>Actinomycetota</taxon>
        <taxon>Actinomycetes</taxon>
        <taxon>Mycobacteriales</taxon>
        <taxon>Nocardiaceae</taxon>
        <taxon>Nocardia</taxon>
    </lineage>
</organism>
<dbReference type="Pfam" id="PF07992">
    <property type="entry name" value="Pyr_redox_2"/>
    <property type="match status" value="1"/>
</dbReference>
<comment type="similarity">
    <text evidence="2">Belongs to the NADH dehydrogenase family.</text>
</comment>
<dbReference type="GO" id="GO:0003955">
    <property type="term" value="F:NAD(P)H dehydrogenase (quinone) activity"/>
    <property type="evidence" value="ECO:0007669"/>
    <property type="project" value="TreeGrafter"/>
</dbReference>
<proteinExistence type="inferred from homology"/>
<sequence length="362" mass="38085">MTGQHRIVVLGAGYAGLSAARRLAKKARGAQVTVVDARAQFIERVRLHQRVAGQPLRQWELARVLGDQGIDFVCARATDLDPAARTVGLDTGRVLSYDSLIYALGSTAPHDVPGVAEFARSADTADAADWQVEGAGPVAIVGTGATGIELSTELAESHPGTRVLLLGTDEPGAWLGAEAVAHIRAVLDRLGVEVRTDVKVVEVTPQGPRLADGTVVPAAATVWATGFAVPDLAARAGIAVDALGRVRTDRFLRSLSHPDIHAAGDCALIEGPGGRELRMACATALPTGKHAADTVAARLRGAQPAELRFRYYLQCLSLGRQDGLIHQLRADDTPGRFMLRGRAAALVKEQVVRSAVVAAGLR</sequence>
<evidence type="ECO:0000313" key="7">
    <source>
        <dbReference type="EMBL" id="CRY81787.1"/>
    </source>
</evidence>
<evidence type="ECO:0000256" key="2">
    <source>
        <dbReference type="ARBA" id="ARBA00005272"/>
    </source>
</evidence>
<dbReference type="Proteomes" id="UP000057820">
    <property type="component" value="Plasmid 2"/>
</dbReference>
<evidence type="ECO:0000256" key="3">
    <source>
        <dbReference type="ARBA" id="ARBA00022630"/>
    </source>
</evidence>
<accession>A0A0H5P288</accession>
<protein>
    <submittedName>
        <fullName evidence="7">NADH dehydrogenase-like protein yjlD</fullName>
        <ecNumber evidence="7">1.6.99.-</ecNumber>
    </submittedName>
</protein>
<evidence type="ECO:0000256" key="4">
    <source>
        <dbReference type="ARBA" id="ARBA00022827"/>
    </source>
</evidence>
<keyword evidence="4" id="KW-0274">FAD</keyword>
<reference evidence="8" key="1">
    <citation type="submission" date="2015-03" db="EMBL/GenBank/DDBJ databases">
        <authorList>
            <consortium name="Pathogen Informatics"/>
        </authorList>
    </citation>
    <scope>NUCLEOTIDE SEQUENCE [LARGE SCALE GENOMIC DNA]</scope>
    <source>
        <strain evidence="8">NCTC11134</strain>
        <plasmid evidence="8">2</plasmid>
    </source>
</reference>
<geneLocation type="plasmid" evidence="7">
    <name>2</name>
</geneLocation>
<dbReference type="InterPro" id="IPR051169">
    <property type="entry name" value="NADH-Q_oxidoreductase"/>
</dbReference>
<dbReference type="RefSeq" id="WP_060594138.1">
    <property type="nucleotide sequence ID" value="NZ_CP031418.1"/>
</dbReference>
<evidence type="ECO:0000313" key="8">
    <source>
        <dbReference type="Proteomes" id="UP000057820"/>
    </source>
</evidence>
<comment type="cofactor">
    <cofactor evidence="1">
        <name>FAD</name>
        <dbReference type="ChEBI" id="CHEBI:57692"/>
    </cofactor>
</comment>
<dbReference type="GO" id="GO:0019646">
    <property type="term" value="P:aerobic electron transport chain"/>
    <property type="evidence" value="ECO:0007669"/>
    <property type="project" value="TreeGrafter"/>
</dbReference>
<keyword evidence="5 7" id="KW-0560">Oxidoreductase</keyword>
<dbReference type="KEGG" id="nfr:ERS450000_04603"/>
<dbReference type="PANTHER" id="PTHR42913:SF3">
    <property type="entry name" value="64 KDA MITOCHONDRIAL NADH DEHYDROGENASE (EUROFUNG)"/>
    <property type="match status" value="1"/>
</dbReference>
<dbReference type="PANTHER" id="PTHR42913">
    <property type="entry name" value="APOPTOSIS-INDUCING FACTOR 1"/>
    <property type="match status" value="1"/>
</dbReference>
<dbReference type="Gene3D" id="3.50.50.100">
    <property type="match status" value="1"/>
</dbReference>
<dbReference type="InterPro" id="IPR023753">
    <property type="entry name" value="FAD/NAD-binding_dom"/>
</dbReference>
<gene>
    <name evidence="7" type="primary">yjlD</name>
    <name evidence="7" type="ORF">ERS450000_04603</name>
</gene>
<keyword evidence="3" id="KW-0285">Flavoprotein</keyword>
<name>A0A0H5P288_NOCFR</name>
<evidence type="ECO:0000256" key="1">
    <source>
        <dbReference type="ARBA" id="ARBA00001974"/>
    </source>
</evidence>
<dbReference type="PRINTS" id="PR00469">
    <property type="entry name" value="PNDRDTASEII"/>
</dbReference>
<dbReference type="InterPro" id="IPR036188">
    <property type="entry name" value="FAD/NAD-bd_sf"/>
</dbReference>
<keyword evidence="7" id="KW-0614">Plasmid</keyword>
<dbReference type="PRINTS" id="PR00368">
    <property type="entry name" value="FADPNR"/>
</dbReference>
<evidence type="ECO:0000259" key="6">
    <source>
        <dbReference type="Pfam" id="PF07992"/>
    </source>
</evidence>
<dbReference type="AlphaFoldDB" id="A0A0H5P288"/>
<dbReference type="SUPFAM" id="SSF51905">
    <property type="entry name" value="FAD/NAD(P)-binding domain"/>
    <property type="match status" value="1"/>
</dbReference>
<feature type="domain" description="FAD/NAD(P)-binding" evidence="6">
    <location>
        <begin position="6"/>
        <end position="275"/>
    </location>
</feature>
<dbReference type="EC" id="1.6.99.-" evidence="7"/>
<evidence type="ECO:0000256" key="5">
    <source>
        <dbReference type="ARBA" id="ARBA00023002"/>
    </source>
</evidence>
<dbReference type="EMBL" id="LN868939">
    <property type="protein sequence ID" value="CRY81787.1"/>
    <property type="molecule type" value="Genomic_DNA"/>
</dbReference>